<keyword evidence="3" id="KW-0288">FMN</keyword>
<keyword evidence="9" id="KW-1185">Reference proteome</keyword>
<dbReference type="Gene3D" id="3.20.20.70">
    <property type="entry name" value="Aldolase class I"/>
    <property type="match status" value="1"/>
</dbReference>
<evidence type="ECO:0000313" key="8">
    <source>
        <dbReference type="EMBL" id="SKA65481.1"/>
    </source>
</evidence>
<evidence type="ECO:0000256" key="1">
    <source>
        <dbReference type="ARBA" id="ARBA00001917"/>
    </source>
</evidence>
<dbReference type="CDD" id="cd02801">
    <property type="entry name" value="DUS_like_FMN"/>
    <property type="match status" value="1"/>
</dbReference>
<evidence type="ECO:0000256" key="3">
    <source>
        <dbReference type="ARBA" id="ARBA00022643"/>
    </source>
</evidence>
<dbReference type="GO" id="GO:0003723">
    <property type="term" value="F:RNA binding"/>
    <property type="evidence" value="ECO:0007669"/>
    <property type="project" value="TreeGrafter"/>
</dbReference>
<name>A0A1T4VLM9_9FIRM</name>
<evidence type="ECO:0000259" key="7">
    <source>
        <dbReference type="Pfam" id="PF01207"/>
    </source>
</evidence>
<dbReference type="GO" id="GO:0017150">
    <property type="term" value="F:tRNA dihydrouridine synthase activity"/>
    <property type="evidence" value="ECO:0007669"/>
    <property type="project" value="InterPro"/>
</dbReference>
<evidence type="ECO:0000313" key="9">
    <source>
        <dbReference type="Proteomes" id="UP000190814"/>
    </source>
</evidence>
<dbReference type="InterPro" id="IPR018517">
    <property type="entry name" value="tRNA_hU_synthase_CS"/>
</dbReference>
<protein>
    <submittedName>
        <fullName evidence="8">tRNA-U20a,U20b-dihydrouridine synthase</fullName>
    </submittedName>
</protein>
<evidence type="ECO:0000256" key="2">
    <source>
        <dbReference type="ARBA" id="ARBA00022630"/>
    </source>
</evidence>
<comment type="cofactor">
    <cofactor evidence="1">
        <name>FMN</name>
        <dbReference type="ChEBI" id="CHEBI:58210"/>
    </cofactor>
</comment>
<feature type="domain" description="DUS-like FMN-binding" evidence="7">
    <location>
        <begin position="1"/>
        <end position="239"/>
    </location>
</feature>
<evidence type="ECO:0000256" key="6">
    <source>
        <dbReference type="ARBA" id="ARBA00023002"/>
    </source>
</evidence>
<dbReference type="PANTHER" id="PTHR45846:SF1">
    <property type="entry name" value="TRNA-DIHYDROURIDINE(47) SYNTHASE [NAD(P)(+)]-LIKE"/>
    <property type="match status" value="1"/>
</dbReference>
<dbReference type="PROSITE" id="PS01136">
    <property type="entry name" value="UPF0034"/>
    <property type="match status" value="1"/>
</dbReference>
<dbReference type="GO" id="GO:0050660">
    <property type="term" value="F:flavin adenine dinucleotide binding"/>
    <property type="evidence" value="ECO:0007669"/>
    <property type="project" value="InterPro"/>
</dbReference>
<gene>
    <name evidence="8" type="ORF">SAMN02745111_01116</name>
</gene>
<proteinExistence type="predicted"/>
<keyword evidence="2" id="KW-0285">Flavoprotein</keyword>
<dbReference type="AlphaFoldDB" id="A0A1T4VLM9"/>
<dbReference type="STRING" id="39495.SAMN02745111_01116"/>
<dbReference type="PANTHER" id="PTHR45846">
    <property type="entry name" value="TRNA-DIHYDROURIDINE(47) SYNTHASE [NAD(P)(+)]-LIKE"/>
    <property type="match status" value="1"/>
</dbReference>
<dbReference type="EMBL" id="FUXZ01000006">
    <property type="protein sequence ID" value="SKA65481.1"/>
    <property type="molecule type" value="Genomic_DNA"/>
</dbReference>
<evidence type="ECO:0000256" key="4">
    <source>
        <dbReference type="ARBA" id="ARBA00022694"/>
    </source>
</evidence>
<evidence type="ECO:0000256" key="5">
    <source>
        <dbReference type="ARBA" id="ARBA00022857"/>
    </source>
</evidence>
<dbReference type="Pfam" id="PF01207">
    <property type="entry name" value="Dus"/>
    <property type="match status" value="1"/>
</dbReference>
<dbReference type="SUPFAM" id="SSF51395">
    <property type="entry name" value="FMN-linked oxidoreductases"/>
    <property type="match status" value="1"/>
</dbReference>
<dbReference type="InterPro" id="IPR035587">
    <property type="entry name" value="DUS-like_FMN-bd"/>
</dbReference>
<dbReference type="InterPro" id="IPR013785">
    <property type="entry name" value="Aldolase_TIM"/>
</dbReference>
<keyword evidence="6" id="KW-0560">Oxidoreductase</keyword>
<reference evidence="8 9" key="1">
    <citation type="submission" date="2017-02" db="EMBL/GenBank/DDBJ databases">
        <authorList>
            <person name="Peterson S.W."/>
        </authorList>
    </citation>
    <scope>NUCLEOTIDE SEQUENCE [LARGE SCALE GENOMIC DNA]</scope>
    <source>
        <strain evidence="8 9">ATCC 35992</strain>
    </source>
</reference>
<dbReference type="Proteomes" id="UP000190814">
    <property type="component" value="Unassembled WGS sequence"/>
</dbReference>
<keyword evidence="5" id="KW-0521">NADP</keyword>
<organism evidence="8 9">
    <name type="scientific">Eubacterium uniforme</name>
    <dbReference type="NCBI Taxonomy" id="39495"/>
    <lineage>
        <taxon>Bacteria</taxon>
        <taxon>Bacillati</taxon>
        <taxon>Bacillota</taxon>
        <taxon>Clostridia</taxon>
        <taxon>Eubacteriales</taxon>
        <taxon>Eubacteriaceae</taxon>
        <taxon>Eubacterium</taxon>
    </lineage>
</organism>
<keyword evidence="4" id="KW-0819">tRNA processing</keyword>
<accession>A0A1T4VLM9</accession>
<sequence>MAPMEGVTTYVYRNVYNKYFKGVDRYFTPFVASSKLKGREKSEVSRETNKCENLIPQVLTNNVNTFCLIVNQLKNMGYDEVNINLGCPSKTVTVKGRGAGMLSDTYALEKFLDEVFEKTDLKISIKTRLGISSMNEWEDILKVYQKFPLSELIVHARLLDELYGGSAHIDAFKLAQDMMEVPLCFNGDIRDVDSFKRVVDASSGDCSEDSNFNGKKKTNNFNAVMLGRGFIGNPWLAEEIKGSFLNYDDRLDNKFRVGGKLDDYENLDSSNDSSELTISNRLKIFKDFHDDLLSEYIKVMPGETPVLFKMKELWAYWLFEGEEISKILPGINEVFNGDLKKVIKEIRKADSVAKYRSVVGMLF</sequence>